<evidence type="ECO:0000313" key="4">
    <source>
        <dbReference type="Proteomes" id="UP000481858"/>
    </source>
</evidence>
<proteinExistence type="predicted"/>
<dbReference type="Proteomes" id="UP000481858">
    <property type="component" value="Unassembled WGS sequence"/>
</dbReference>
<evidence type="ECO:0000256" key="2">
    <source>
        <dbReference type="SAM" id="SignalP"/>
    </source>
</evidence>
<keyword evidence="1" id="KW-1133">Transmembrane helix</keyword>
<feature type="signal peptide" evidence="2">
    <location>
        <begin position="1"/>
        <end position="21"/>
    </location>
</feature>
<dbReference type="OrthoDB" id="3009728at2759"/>
<name>A0A7C8MXE7_9PEZI</name>
<accession>A0A7C8MXE7</accession>
<keyword evidence="1" id="KW-0812">Transmembrane</keyword>
<dbReference type="InParanoid" id="A0A7C8MXE7"/>
<evidence type="ECO:0000313" key="3">
    <source>
        <dbReference type="EMBL" id="KAF2970813.1"/>
    </source>
</evidence>
<feature type="transmembrane region" description="Helical" evidence="1">
    <location>
        <begin position="340"/>
        <end position="358"/>
    </location>
</feature>
<feature type="transmembrane region" description="Helical" evidence="1">
    <location>
        <begin position="313"/>
        <end position="334"/>
    </location>
</feature>
<sequence length="387" mass="42898">MTTSLCHYLLVSLALGAVVSGASEQRASGRIARSRSQFTQIPEDYAVGILSKLFQNECKEMYRNYTNPEAFDDWDSGHVHASNLASCIFDHLPEWAKSEFTTVSIALGLIPPTLLLLGPDTTGLALLSMRRPVLASLLAFGSPVIRVGPDPVKVLRSAPKVKFAAPYITARPGDRNWRRWALMVAISVAEYIIAAAAVFNVGYHVWFLTYQAVCWAAIQLFQTTLLPETAAPLFWVLFGVPVKFMCDYAVRWRVQKATHGGSVSGARSRGAIQHFVSWVSNSTSSELTPYMYSTPVYFHGVDEGLAWLVFDRFISLASLAHVLMGGIILSTMFFVGFRKALVAVTCFLSGALACRFVVSFELYWMRRSASEIPSESWYETVSVGKRF</sequence>
<keyword evidence="1" id="KW-0472">Membrane</keyword>
<dbReference type="EMBL" id="WUBL01000019">
    <property type="protein sequence ID" value="KAF2970813.1"/>
    <property type="molecule type" value="Genomic_DNA"/>
</dbReference>
<reference evidence="3 4" key="1">
    <citation type="submission" date="2019-12" db="EMBL/GenBank/DDBJ databases">
        <title>Draft genome sequence of the ascomycete Xylaria multiplex DSM 110363.</title>
        <authorList>
            <person name="Buettner E."/>
            <person name="Kellner H."/>
        </authorList>
    </citation>
    <scope>NUCLEOTIDE SEQUENCE [LARGE SCALE GENOMIC DNA]</scope>
    <source>
        <strain evidence="3 4">DSM 110363</strain>
    </source>
</reference>
<feature type="transmembrane region" description="Helical" evidence="1">
    <location>
        <begin position="180"/>
        <end position="199"/>
    </location>
</feature>
<evidence type="ECO:0000256" key="1">
    <source>
        <dbReference type="SAM" id="Phobius"/>
    </source>
</evidence>
<keyword evidence="4" id="KW-1185">Reference proteome</keyword>
<keyword evidence="2" id="KW-0732">Signal</keyword>
<dbReference type="AlphaFoldDB" id="A0A7C8MXE7"/>
<gene>
    <name evidence="3" type="ORF">GQX73_g2852</name>
</gene>
<protein>
    <submittedName>
        <fullName evidence="3">Uncharacterized protein</fullName>
    </submittedName>
</protein>
<organism evidence="3 4">
    <name type="scientific">Xylaria multiplex</name>
    <dbReference type="NCBI Taxonomy" id="323545"/>
    <lineage>
        <taxon>Eukaryota</taxon>
        <taxon>Fungi</taxon>
        <taxon>Dikarya</taxon>
        <taxon>Ascomycota</taxon>
        <taxon>Pezizomycotina</taxon>
        <taxon>Sordariomycetes</taxon>
        <taxon>Xylariomycetidae</taxon>
        <taxon>Xylariales</taxon>
        <taxon>Xylariaceae</taxon>
        <taxon>Xylaria</taxon>
    </lineage>
</organism>
<feature type="chain" id="PRO_5028891283" evidence="2">
    <location>
        <begin position="22"/>
        <end position="387"/>
    </location>
</feature>
<comment type="caution">
    <text evidence="3">The sequence shown here is derived from an EMBL/GenBank/DDBJ whole genome shotgun (WGS) entry which is preliminary data.</text>
</comment>